<dbReference type="Proteomes" id="UP001281410">
    <property type="component" value="Unassembled WGS sequence"/>
</dbReference>
<gene>
    <name evidence="1" type="ORF">Dsin_010237</name>
</gene>
<organism evidence="1 2">
    <name type="scientific">Dipteronia sinensis</name>
    <dbReference type="NCBI Taxonomy" id="43782"/>
    <lineage>
        <taxon>Eukaryota</taxon>
        <taxon>Viridiplantae</taxon>
        <taxon>Streptophyta</taxon>
        <taxon>Embryophyta</taxon>
        <taxon>Tracheophyta</taxon>
        <taxon>Spermatophyta</taxon>
        <taxon>Magnoliopsida</taxon>
        <taxon>eudicotyledons</taxon>
        <taxon>Gunneridae</taxon>
        <taxon>Pentapetalae</taxon>
        <taxon>rosids</taxon>
        <taxon>malvids</taxon>
        <taxon>Sapindales</taxon>
        <taxon>Sapindaceae</taxon>
        <taxon>Hippocastanoideae</taxon>
        <taxon>Acereae</taxon>
        <taxon>Dipteronia</taxon>
    </lineage>
</organism>
<evidence type="ECO:0000313" key="2">
    <source>
        <dbReference type="Proteomes" id="UP001281410"/>
    </source>
</evidence>
<keyword evidence="2" id="KW-1185">Reference proteome</keyword>
<evidence type="ECO:0000313" key="1">
    <source>
        <dbReference type="EMBL" id="KAK3223212.1"/>
    </source>
</evidence>
<reference evidence="1" key="1">
    <citation type="journal article" date="2023" name="Plant J.">
        <title>Genome sequences and population genomics provide insights into the demographic history, inbreeding, and mutation load of two 'living fossil' tree species of Dipteronia.</title>
        <authorList>
            <person name="Feng Y."/>
            <person name="Comes H.P."/>
            <person name="Chen J."/>
            <person name="Zhu S."/>
            <person name="Lu R."/>
            <person name="Zhang X."/>
            <person name="Li P."/>
            <person name="Qiu J."/>
            <person name="Olsen K.M."/>
            <person name="Qiu Y."/>
        </authorList>
    </citation>
    <scope>NUCLEOTIDE SEQUENCE</scope>
    <source>
        <strain evidence="1">NBL</strain>
    </source>
</reference>
<proteinExistence type="predicted"/>
<sequence length="161" mass="17736">MSMTIGGSSAKVSPDVPSSFEDYSVYPELNDYQVETQGSHEQVIRNAAIETAQMAIGGSSAEVSLDVPFLFEDYSFYPELKDYPVETQGSHELVIQKGAIEPAQMAIGVSSAEASLDVPFLFEDYSGYLELNDYQVETQGSQELVIHNAAIELLKLIIMRR</sequence>
<comment type="caution">
    <text evidence="1">The sequence shown here is derived from an EMBL/GenBank/DDBJ whole genome shotgun (WGS) entry which is preliminary data.</text>
</comment>
<dbReference type="EMBL" id="JANJYJ010000003">
    <property type="protein sequence ID" value="KAK3223212.1"/>
    <property type="molecule type" value="Genomic_DNA"/>
</dbReference>
<accession>A0AAE0ATA2</accession>
<protein>
    <submittedName>
        <fullName evidence="1">Uncharacterized protein</fullName>
    </submittedName>
</protein>
<dbReference type="AlphaFoldDB" id="A0AAE0ATA2"/>
<name>A0AAE0ATA2_9ROSI</name>